<feature type="region of interest" description="Disordered" evidence="1">
    <location>
        <begin position="553"/>
        <end position="573"/>
    </location>
</feature>
<dbReference type="Proteomes" id="UP000514716">
    <property type="component" value="Chromosome"/>
</dbReference>
<dbReference type="Pfam" id="PF14262">
    <property type="entry name" value="Cthe_2159"/>
    <property type="match status" value="1"/>
</dbReference>
<feature type="compositionally biased region" description="Polar residues" evidence="1">
    <location>
        <begin position="292"/>
        <end position="305"/>
    </location>
</feature>
<feature type="signal peptide" evidence="2">
    <location>
        <begin position="1"/>
        <end position="21"/>
    </location>
</feature>
<reference evidence="3 4" key="1">
    <citation type="submission" date="2020-07" db="EMBL/GenBank/DDBJ databases">
        <title>Screening of a cold-adapted Planococcus bacterium producing protease in traditional shrimp paste and protease identification by genome sequencing.</title>
        <authorList>
            <person name="Gao R."/>
            <person name="Leng W."/>
            <person name="Chu Q."/>
            <person name="Wu X."/>
            <person name="Liu H."/>
            <person name="Li X."/>
        </authorList>
    </citation>
    <scope>NUCLEOTIDE SEQUENCE [LARGE SCALE GENOMIC DNA]</scope>
    <source>
        <strain evidence="3 4">XJ11</strain>
    </source>
</reference>
<dbReference type="PROSITE" id="PS51257">
    <property type="entry name" value="PROKAR_LIPOPROTEIN"/>
    <property type="match status" value="1"/>
</dbReference>
<proteinExistence type="predicted"/>
<dbReference type="InterPro" id="IPR025584">
    <property type="entry name" value="Cthe_2159"/>
</dbReference>
<dbReference type="EMBL" id="CP059540">
    <property type="protein sequence ID" value="QMT16835.1"/>
    <property type="molecule type" value="Genomic_DNA"/>
</dbReference>
<evidence type="ECO:0000313" key="4">
    <source>
        <dbReference type="Proteomes" id="UP000514716"/>
    </source>
</evidence>
<dbReference type="RefSeq" id="WP_182091756.1">
    <property type="nucleotide sequence ID" value="NZ_CP059540.1"/>
</dbReference>
<feature type="region of interest" description="Disordered" evidence="1">
    <location>
        <begin position="598"/>
        <end position="626"/>
    </location>
</feature>
<accession>A0A7D7MAG4</accession>
<name>A0A7D7MAG4_PLAMR</name>
<feature type="region of interest" description="Disordered" evidence="1">
    <location>
        <begin position="284"/>
        <end position="315"/>
    </location>
</feature>
<keyword evidence="4" id="KW-1185">Reference proteome</keyword>
<evidence type="ECO:0000256" key="2">
    <source>
        <dbReference type="SAM" id="SignalP"/>
    </source>
</evidence>
<feature type="compositionally biased region" description="Gly residues" evidence="1">
    <location>
        <begin position="604"/>
        <end position="618"/>
    </location>
</feature>
<protein>
    <submittedName>
        <fullName evidence="3">Carbohydrate-binding domain-containing protein</fullName>
    </submittedName>
</protein>
<dbReference type="KEGG" id="pdec:H1Q58_12790"/>
<sequence>MIHKNMFKMASVALSASLLFACSNTDLEETAEASSPAQEIVQSEIDSVLTYTAGDEYEELENAETIELTGTEADYASSAAVLFEEGTLTIKAGGTYVLSGSLDGQVVVDSEDDNPVRIVLDGVSIQSSETSAIFVEKAEKTIISLEEGSENRVADAANYSDTDDADEPNAAIFSKSDLTINGTGQLVVEGNYNNGITSKDALKITGGDVTIFAVDDALMGRDLVAAKDGTLTIEAGDDGIKTTNDEENTGTIALEGGTYSIVAGGDGIQSSADAYITSGAYSITSGGGSPETVKTNSPGPAQGTATEEADVESGKGLKTEGALFVTGGSFTVDSADDAVHSNGDVAISGGEWTLSTGEDGIHADQMMVLDDGTFDIAKSYEALEAAQLSINGGEYTLWASDDGINVSNGTATTDEDTTTSTQEEPLLTITGGFMSVDAGGDGLDANGSIHMTGGTVLVNGPVTDMEGSIDYDNTFTQEGGLLIAAGSSGMVQSTSEDSTQSAVVMTFPDIQEAGTLTHLEDSAGNTVASFAPEKDYQAIYISSPDLQVGSSYTLSVGGSSSGEETEGLYTGGSYEGGTEVLSFVQEEIATWLNEDGITEAAPEHGGGGGAGGPGGDGQSGPPQGANLMEQLDEETALQVEEIRAQLEAGTLTEEQAQTALAELGIELPMRPMDDTVPAQ</sequence>
<feature type="compositionally biased region" description="Low complexity" evidence="1">
    <location>
        <begin position="553"/>
        <end position="568"/>
    </location>
</feature>
<evidence type="ECO:0000256" key="1">
    <source>
        <dbReference type="SAM" id="MobiDB-lite"/>
    </source>
</evidence>
<dbReference type="AlphaFoldDB" id="A0A7D7MAG4"/>
<gene>
    <name evidence="3" type="ORF">H1Q58_12790</name>
</gene>
<organism evidence="3 4">
    <name type="scientific">Planococcus maritimus</name>
    <dbReference type="NCBI Taxonomy" id="192421"/>
    <lineage>
        <taxon>Bacteria</taxon>
        <taxon>Bacillati</taxon>
        <taxon>Bacillota</taxon>
        <taxon>Bacilli</taxon>
        <taxon>Bacillales</taxon>
        <taxon>Caryophanaceae</taxon>
        <taxon>Planococcus</taxon>
    </lineage>
</organism>
<keyword evidence="2" id="KW-0732">Signal</keyword>
<evidence type="ECO:0000313" key="3">
    <source>
        <dbReference type="EMBL" id="QMT16835.1"/>
    </source>
</evidence>
<feature type="chain" id="PRO_5038356603" evidence="2">
    <location>
        <begin position="22"/>
        <end position="679"/>
    </location>
</feature>